<dbReference type="Proteomes" id="UP000018418">
    <property type="component" value="Unassembled WGS sequence"/>
</dbReference>
<accession>V2UUB2</accession>
<dbReference type="EMBL" id="AYEU01000003">
    <property type="protein sequence ID" value="ESK52206.1"/>
    <property type="molecule type" value="Genomic_DNA"/>
</dbReference>
<keyword evidence="2" id="KW-1185">Reference proteome</keyword>
<evidence type="ECO:0000313" key="2">
    <source>
        <dbReference type="Proteomes" id="UP000018418"/>
    </source>
</evidence>
<organism evidence="1 2">
    <name type="scientific">Acinetobacter brisouii CIP 110357</name>
    <dbReference type="NCBI Taxonomy" id="1341683"/>
    <lineage>
        <taxon>Bacteria</taxon>
        <taxon>Pseudomonadati</taxon>
        <taxon>Pseudomonadota</taxon>
        <taxon>Gammaproteobacteria</taxon>
        <taxon>Moraxellales</taxon>
        <taxon>Moraxellaceae</taxon>
        <taxon>Acinetobacter</taxon>
    </lineage>
</organism>
<dbReference type="InterPro" id="IPR011008">
    <property type="entry name" value="Dimeric_a/b-barrel"/>
</dbReference>
<dbReference type="PANTHER" id="PTHR37811:SF2">
    <property type="entry name" value="ABM DOMAIN-CONTAINING PROTEIN"/>
    <property type="match status" value="1"/>
</dbReference>
<dbReference type="HOGENOM" id="CLU_127039_1_1_6"/>
<evidence type="ECO:0000313" key="1">
    <source>
        <dbReference type="EMBL" id="ESK52206.1"/>
    </source>
</evidence>
<dbReference type="Gene3D" id="3.30.70.100">
    <property type="match status" value="1"/>
</dbReference>
<dbReference type="PANTHER" id="PTHR37811">
    <property type="entry name" value="BLL5343 PROTEIN"/>
    <property type="match status" value="1"/>
</dbReference>
<sequence>MFVVIFKAEIVQLDHEYSQLAQHLRQKALSEYGCLKFEAYTENGKELALSYWSDLESIQRWQQDREHIVAQQTGQKRWYKHYSVEVCEIQRHYQTNIAT</sequence>
<dbReference type="AlphaFoldDB" id="V2UUB2"/>
<dbReference type="RefSeq" id="WP_004899411.1">
    <property type="nucleotide sequence ID" value="NZ_BBTI01000003.1"/>
</dbReference>
<dbReference type="InterPro" id="IPR052936">
    <property type="entry name" value="Jasmonate_Hydroxylase-like"/>
</dbReference>
<name>V2UUB2_9GAMM</name>
<protein>
    <recommendedName>
        <fullName evidence="3">ABM domain-containing protein</fullName>
    </recommendedName>
</protein>
<dbReference type="Pfam" id="PF13826">
    <property type="entry name" value="Monooxy_af470-like"/>
    <property type="match status" value="1"/>
</dbReference>
<gene>
    <name evidence="1" type="ORF">P255_00352</name>
</gene>
<comment type="caution">
    <text evidence="1">The sequence shown here is derived from an EMBL/GenBank/DDBJ whole genome shotgun (WGS) entry which is preliminary data.</text>
</comment>
<dbReference type="SUPFAM" id="SSF54909">
    <property type="entry name" value="Dimeric alpha+beta barrel"/>
    <property type="match status" value="1"/>
</dbReference>
<dbReference type="InterPro" id="IPR025444">
    <property type="entry name" value="Monooxy_af470"/>
</dbReference>
<dbReference type="PATRIC" id="fig|1341683.3.peg.344"/>
<proteinExistence type="predicted"/>
<dbReference type="OrthoDB" id="9797060at2"/>
<evidence type="ECO:0008006" key="3">
    <source>
        <dbReference type="Google" id="ProtNLM"/>
    </source>
</evidence>
<reference evidence="1 2" key="1">
    <citation type="submission" date="2013-10" db="EMBL/GenBank/DDBJ databases">
        <title>The Genome Sequence of Acinetobacter brisouii CIP 110357.</title>
        <authorList>
            <consortium name="The Broad Institute Genomics Platform"/>
            <consortium name="The Broad Institute Genome Sequencing Center for Infectious Disease"/>
            <person name="Cerqueira G."/>
            <person name="Feldgarden M."/>
            <person name="Courvalin P."/>
            <person name="Grillot-Courvalin C."/>
            <person name="Clermont D."/>
            <person name="Rocha E."/>
            <person name="Yoon E.-J."/>
            <person name="Nemec A."/>
            <person name="Young S.K."/>
            <person name="Zeng Q."/>
            <person name="Gargeya S."/>
            <person name="Fitzgerald M."/>
            <person name="Abouelleil A."/>
            <person name="Alvarado L."/>
            <person name="Berlin A.M."/>
            <person name="Chapman S.B."/>
            <person name="Gainer-Dewar J."/>
            <person name="Goldberg J."/>
            <person name="Gnerre S."/>
            <person name="Griggs A."/>
            <person name="Gujja S."/>
            <person name="Hansen M."/>
            <person name="Howarth C."/>
            <person name="Imamovic A."/>
            <person name="Ireland A."/>
            <person name="Larimer J."/>
            <person name="McCowan C."/>
            <person name="Murphy C."/>
            <person name="Pearson M."/>
            <person name="Poon T.W."/>
            <person name="Priest M."/>
            <person name="Roberts A."/>
            <person name="Saif S."/>
            <person name="Shea T."/>
            <person name="Sykes S."/>
            <person name="Wortman J."/>
            <person name="Nusbaum C."/>
            <person name="Birren B."/>
        </authorList>
    </citation>
    <scope>NUCLEOTIDE SEQUENCE [LARGE SCALE GENOMIC DNA]</scope>
    <source>
        <strain evidence="1 2">CIP 110357</strain>
    </source>
</reference>